<gene>
    <name evidence="1" type="ORF">LX87_05024</name>
</gene>
<proteinExistence type="predicted"/>
<organism evidence="1 2">
    <name type="scientific">Larkinella arboricola</name>
    <dbReference type="NCBI Taxonomy" id="643671"/>
    <lineage>
        <taxon>Bacteria</taxon>
        <taxon>Pseudomonadati</taxon>
        <taxon>Bacteroidota</taxon>
        <taxon>Cytophagia</taxon>
        <taxon>Cytophagales</taxon>
        <taxon>Spirosomataceae</taxon>
        <taxon>Larkinella</taxon>
    </lineage>
</organism>
<accession>A0A327WPP8</accession>
<protein>
    <submittedName>
        <fullName evidence="1">Uncharacterized protein</fullName>
    </submittedName>
</protein>
<dbReference type="Proteomes" id="UP000248790">
    <property type="component" value="Unassembled WGS sequence"/>
</dbReference>
<evidence type="ECO:0000313" key="1">
    <source>
        <dbReference type="EMBL" id="RAJ92693.1"/>
    </source>
</evidence>
<comment type="caution">
    <text evidence="1">The sequence shown here is derived from an EMBL/GenBank/DDBJ whole genome shotgun (WGS) entry which is preliminary data.</text>
</comment>
<keyword evidence="2" id="KW-1185">Reference proteome</keyword>
<name>A0A327WPP8_LARAB</name>
<evidence type="ECO:0000313" key="2">
    <source>
        <dbReference type="Proteomes" id="UP000248790"/>
    </source>
</evidence>
<sequence length="480" mass="56178">MNTLMLPQNLNIEQILVDYPPNFTYHPDEFRYLIGLVIELPSSNKGLFDSHEYPYTYLYSQLLKRVVWDYQYHLQYLVKVGVLETDGYYSNTINRKSKGYRLTAEYRTPVQITEISASKLVKRIERQTTNRNSPAIELYPDLVKWFDEIEADEEKAHQIRAQLYQENTTKGTRREIEVANLKDASYQYMIEPFVSRRYKFIVDDSGKRFHSNLTNLKSEFRSCLTYQGQPLVSIDLCNSQPFLASILFTPHFYSPVADDERLTINQLSEKSQVLLQPVIEEVMQYLVTHNTRDTVFPTLSLSFSTPGGGPLLPMCGKLEEKTGQIDEFLMYSYLVETGQYYEYMQSRIKRANGEADLTRNEVKETTLTTFFANPKDDRQYFKMHREAFCQVFPMVYGLFSLLKSKQYSTLAILLQNIEAILFLDHIANRISCERPELPIFTLHDSIVTTVGNEEYVETVMQEELQRLTGMKPSFKREYWK</sequence>
<dbReference type="RefSeq" id="WP_111631022.1">
    <property type="nucleotide sequence ID" value="NZ_QLMC01000007.1"/>
</dbReference>
<dbReference type="AlphaFoldDB" id="A0A327WPP8"/>
<dbReference type="OrthoDB" id="631303at2"/>
<dbReference type="EMBL" id="QLMC01000007">
    <property type="protein sequence ID" value="RAJ92693.1"/>
    <property type="molecule type" value="Genomic_DNA"/>
</dbReference>
<reference evidence="1 2" key="1">
    <citation type="submission" date="2018-06" db="EMBL/GenBank/DDBJ databases">
        <title>Genomic Encyclopedia of Archaeal and Bacterial Type Strains, Phase II (KMG-II): from individual species to whole genera.</title>
        <authorList>
            <person name="Goeker M."/>
        </authorList>
    </citation>
    <scope>NUCLEOTIDE SEQUENCE [LARGE SCALE GENOMIC DNA]</scope>
    <source>
        <strain evidence="1 2">DSM 21851</strain>
    </source>
</reference>